<gene>
    <name evidence="2" type="primary">A10g506380.1_BraROA</name>
    <name evidence="2" type="ORF">IGI04_041387</name>
</gene>
<evidence type="ECO:0000256" key="1">
    <source>
        <dbReference type="SAM" id="MobiDB-lite"/>
    </source>
</evidence>
<evidence type="ECO:0000313" key="3">
    <source>
        <dbReference type="Proteomes" id="UP000823674"/>
    </source>
</evidence>
<accession>A0ABQ7KUP4</accession>
<feature type="region of interest" description="Disordered" evidence="1">
    <location>
        <begin position="127"/>
        <end position="152"/>
    </location>
</feature>
<dbReference type="InterPro" id="IPR033031">
    <property type="entry name" value="Scc2/Nipped-B"/>
</dbReference>
<evidence type="ECO:0000313" key="2">
    <source>
        <dbReference type="EMBL" id="KAG5376791.1"/>
    </source>
</evidence>
<proteinExistence type="predicted"/>
<reference evidence="2 3" key="1">
    <citation type="submission" date="2021-03" db="EMBL/GenBank/DDBJ databases">
        <authorList>
            <person name="King G.J."/>
            <person name="Bancroft I."/>
            <person name="Baten A."/>
            <person name="Bloomfield J."/>
            <person name="Borpatragohain P."/>
            <person name="He Z."/>
            <person name="Irish N."/>
            <person name="Irwin J."/>
            <person name="Liu K."/>
            <person name="Mauleon R.P."/>
            <person name="Moore J."/>
            <person name="Morris R."/>
            <person name="Ostergaard L."/>
            <person name="Wang B."/>
            <person name="Wells R."/>
        </authorList>
    </citation>
    <scope>NUCLEOTIDE SEQUENCE [LARGE SCALE GENOMIC DNA]</scope>
    <source>
        <strain evidence="2">R-o-18</strain>
        <tissue evidence="2">Leaf</tissue>
    </source>
</reference>
<name>A0ABQ7KUP4_BRACM</name>
<dbReference type="PANTHER" id="PTHR21704">
    <property type="entry name" value="NIPPED-B-LIKE PROTEIN DELANGIN SCC2-RELATED"/>
    <property type="match status" value="1"/>
</dbReference>
<organism evidence="2 3">
    <name type="scientific">Brassica rapa subsp. trilocularis</name>
    <dbReference type="NCBI Taxonomy" id="1813537"/>
    <lineage>
        <taxon>Eukaryota</taxon>
        <taxon>Viridiplantae</taxon>
        <taxon>Streptophyta</taxon>
        <taxon>Embryophyta</taxon>
        <taxon>Tracheophyta</taxon>
        <taxon>Spermatophyta</taxon>
        <taxon>Magnoliopsida</taxon>
        <taxon>eudicotyledons</taxon>
        <taxon>Gunneridae</taxon>
        <taxon>Pentapetalae</taxon>
        <taxon>rosids</taxon>
        <taxon>malvids</taxon>
        <taxon>Brassicales</taxon>
        <taxon>Brassicaceae</taxon>
        <taxon>Brassiceae</taxon>
        <taxon>Brassica</taxon>
    </lineage>
</organism>
<feature type="compositionally biased region" description="Polar residues" evidence="1">
    <location>
        <begin position="200"/>
        <end position="212"/>
    </location>
</feature>
<feature type="region of interest" description="Disordered" evidence="1">
    <location>
        <begin position="179"/>
        <end position="241"/>
    </location>
</feature>
<protein>
    <submittedName>
        <fullName evidence="2">Uncharacterized protein</fullName>
    </submittedName>
</protein>
<feature type="compositionally biased region" description="Basic residues" evidence="1">
    <location>
        <begin position="217"/>
        <end position="226"/>
    </location>
</feature>
<keyword evidence="3" id="KW-1185">Reference proteome</keyword>
<dbReference type="Proteomes" id="UP000823674">
    <property type="component" value="Chromosome A10"/>
</dbReference>
<dbReference type="PANTHER" id="PTHR21704:SF18">
    <property type="entry name" value="NIPPED-B-LIKE PROTEIN"/>
    <property type="match status" value="1"/>
</dbReference>
<sequence length="437" mass="48009">MSNPSSSGWDSSSNLTQFGIGLANTVQSDVASHLPLPSLPIFCGSTQPGEFKLFDEVGEGVGGNRSLNRSEILSQSRRIANMLEETDVSYLDLRNEARALNCNSVEPLQLYDQVLRCNPGAFEYATPGPTCEPVGTDEEPQQRSSEPSVPVKFQRQADHHLGGSIEPEPVKKVLRSNHAEDHNWHSKPLINQSPRDDITTLDSRPETVTMNESSASKKSKGKKKRKDGAGPGASSVQPDSSVLQESIVKSFCEMLEDFCGRAEIPGDDRDGAEWSVVPVDEVRVLVAELMTIRSKMLLHMVPVDILSRLLHTLDHQIHRAEGLSINSEHVTNTSWCNNVQSDSYSVGLVLGALESIHASLAVMANSDMPKQLYKEEVIERILEFSRHQMMAVMSAYDPSYRSASKPADNVAFEVLSMSVSSEITPLDCTSYVLITII</sequence>
<comment type="caution">
    <text evidence="2">The sequence shown here is derived from an EMBL/GenBank/DDBJ whole genome shotgun (WGS) entry which is preliminary data.</text>
</comment>
<dbReference type="EMBL" id="JADBGQ010000010">
    <property type="protein sequence ID" value="KAG5376791.1"/>
    <property type="molecule type" value="Genomic_DNA"/>
</dbReference>